<dbReference type="EC" id="2.7.7.7" evidence="1"/>
<dbReference type="AlphaFoldDB" id="A0A242NV62"/>
<dbReference type="SUPFAM" id="SSF48019">
    <property type="entry name" value="post-AAA+ oligomerization domain-like"/>
    <property type="match status" value="1"/>
</dbReference>
<name>A0A242NV62_9GAMM</name>
<reference evidence="9 10" key="1">
    <citation type="submission" date="2017-03" db="EMBL/GenBank/DDBJ databases">
        <title>Comparative genomics of honeybee gut symbionts reveal geographically distinct and subgroup specific antibiotic resistance.</title>
        <authorList>
            <person name="Ludvigsen J."/>
            <person name="Porcellato D."/>
            <person name="Labee-Lund T.M."/>
            <person name="Amdam G.V."/>
            <person name="Rudi K."/>
        </authorList>
    </citation>
    <scope>NUCLEOTIDE SEQUENCE [LARGE SCALE GENOMIC DNA]</scope>
    <source>
        <strain evidence="9 10">A-4-12</strain>
    </source>
</reference>
<organism evidence="9 10">
    <name type="scientific">Gilliamella apis</name>
    <dbReference type="NCBI Taxonomy" id="1970738"/>
    <lineage>
        <taxon>Bacteria</taxon>
        <taxon>Pseudomonadati</taxon>
        <taxon>Pseudomonadota</taxon>
        <taxon>Gammaproteobacteria</taxon>
        <taxon>Orbales</taxon>
        <taxon>Orbaceae</taxon>
        <taxon>Gilliamella</taxon>
    </lineage>
</organism>
<dbReference type="InterPro" id="IPR008921">
    <property type="entry name" value="DNA_pol3_clamp-load_cplx_C"/>
</dbReference>
<keyword evidence="3" id="KW-0808">Transferase</keyword>
<dbReference type="Gene3D" id="1.20.272.10">
    <property type="match status" value="1"/>
</dbReference>
<protein>
    <recommendedName>
        <fullName evidence="2">DNA polymerase III subunit delta'</fullName>
        <ecNumber evidence="1">2.7.7.7</ecNumber>
    </recommendedName>
</protein>
<evidence type="ECO:0000313" key="10">
    <source>
        <dbReference type="Proteomes" id="UP000194968"/>
    </source>
</evidence>
<dbReference type="GO" id="GO:0009360">
    <property type="term" value="C:DNA polymerase III complex"/>
    <property type="evidence" value="ECO:0007669"/>
    <property type="project" value="InterPro"/>
</dbReference>
<evidence type="ECO:0000256" key="3">
    <source>
        <dbReference type="ARBA" id="ARBA00022679"/>
    </source>
</evidence>
<evidence type="ECO:0000256" key="4">
    <source>
        <dbReference type="ARBA" id="ARBA00022695"/>
    </source>
</evidence>
<dbReference type="OrthoDB" id="9811073at2"/>
<dbReference type="Pfam" id="PF13177">
    <property type="entry name" value="DNA_pol3_delta2"/>
    <property type="match status" value="1"/>
</dbReference>
<dbReference type="GO" id="GO:0003887">
    <property type="term" value="F:DNA-directed DNA polymerase activity"/>
    <property type="evidence" value="ECO:0007669"/>
    <property type="project" value="UniProtKB-KW"/>
</dbReference>
<keyword evidence="6" id="KW-0239">DNA-directed DNA polymerase</keyword>
<feature type="domain" description="DNA polymerase III delta subunit C-terminal" evidence="8">
    <location>
        <begin position="221"/>
        <end position="331"/>
    </location>
</feature>
<dbReference type="InterPro" id="IPR004622">
    <property type="entry name" value="DNA_pol_HolB"/>
</dbReference>
<keyword evidence="4" id="KW-0548">Nucleotidyltransferase</keyword>
<dbReference type="Proteomes" id="UP000194968">
    <property type="component" value="Unassembled WGS sequence"/>
</dbReference>
<sequence>MANKLGFSFMIFNKYPWLVLPFQQLADTIVNNRAHHALLINYIQGSGEEELINLLINRLICQSSQQLEPCGNCHNCQLFLSQHHPDYYVITHEQGKQSIGIDQIRSISTKVYEKSQQGGNKIIWIKHAASMTEAAANALLKTLEEPPENTYFILSDEHNSQFLPTIHSRCFCYFLPIPKLEQSVDWLKKQHNHLYSDNELATALLLSENAPINAATLLQPEKWQQRKSFCENLTEVLPRNNFWQLAKTFNHEGFIEKITWFCALLSDALKAKQKVGRYIINRDQVPLVRLLATKNNDEIASLYQIWLKARNLLLSVTGLNKELIIYNVLAQSQLISYQQQN</sequence>
<accession>A0A242NV62</accession>
<dbReference type="SUPFAM" id="SSF52540">
    <property type="entry name" value="P-loop containing nucleoside triphosphate hydrolases"/>
    <property type="match status" value="1"/>
</dbReference>
<evidence type="ECO:0000256" key="2">
    <source>
        <dbReference type="ARBA" id="ARBA00014363"/>
    </source>
</evidence>
<evidence type="ECO:0000256" key="5">
    <source>
        <dbReference type="ARBA" id="ARBA00022705"/>
    </source>
</evidence>
<evidence type="ECO:0000259" key="8">
    <source>
        <dbReference type="Pfam" id="PF09115"/>
    </source>
</evidence>
<dbReference type="InterPro" id="IPR027417">
    <property type="entry name" value="P-loop_NTPase"/>
</dbReference>
<comment type="caution">
    <text evidence="9">The sequence shown here is derived from an EMBL/GenBank/DDBJ whole genome shotgun (WGS) entry which is preliminary data.</text>
</comment>
<evidence type="ECO:0000313" key="9">
    <source>
        <dbReference type="EMBL" id="OTQ49892.1"/>
    </source>
</evidence>
<dbReference type="InterPro" id="IPR050238">
    <property type="entry name" value="DNA_Rep/Repair_Clamp_Loader"/>
</dbReference>
<dbReference type="EMBL" id="NASK01000091">
    <property type="protein sequence ID" value="OTQ49892.1"/>
    <property type="molecule type" value="Genomic_DNA"/>
</dbReference>
<gene>
    <name evidence="9" type="ORF">B6D06_05220</name>
</gene>
<evidence type="ECO:0000256" key="6">
    <source>
        <dbReference type="ARBA" id="ARBA00022932"/>
    </source>
</evidence>
<dbReference type="PANTHER" id="PTHR11669">
    <property type="entry name" value="REPLICATION FACTOR C / DNA POLYMERASE III GAMMA-TAU SUBUNIT"/>
    <property type="match status" value="1"/>
</dbReference>
<comment type="catalytic activity">
    <reaction evidence="7">
        <text>DNA(n) + a 2'-deoxyribonucleoside 5'-triphosphate = DNA(n+1) + diphosphate</text>
        <dbReference type="Rhea" id="RHEA:22508"/>
        <dbReference type="Rhea" id="RHEA-COMP:17339"/>
        <dbReference type="Rhea" id="RHEA-COMP:17340"/>
        <dbReference type="ChEBI" id="CHEBI:33019"/>
        <dbReference type="ChEBI" id="CHEBI:61560"/>
        <dbReference type="ChEBI" id="CHEBI:173112"/>
        <dbReference type="EC" id="2.7.7.7"/>
    </reaction>
</comment>
<dbReference type="NCBIfam" id="TIGR00678">
    <property type="entry name" value="holB"/>
    <property type="match status" value="1"/>
</dbReference>
<dbReference type="GO" id="GO:0003677">
    <property type="term" value="F:DNA binding"/>
    <property type="evidence" value="ECO:0007669"/>
    <property type="project" value="InterPro"/>
</dbReference>
<dbReference type="Pfam" id="PF09115">
    <property type="entry name" value="DNApol3-delta_C"/>
    <property type="match status" value="1"/>
</dbReference>
<dbReference type="Gene3D" id="3.40.50.300">
    <property type="entry name" value="P-loop containing nucleotide triphosphate hydrolases"/>
    <property type="match status" value="1"/>
</dbReference>
<dbReference type="GO" id="GO:0006261">
    <property type="term" value="P:DNA-templated DNA replication"/>
    <property type="evidence" value="ECO:0007669"/>
    <property type="project" value="TreeGrafter"/>
</dbReference>
<dbReference type="PANTHER" id="PTHR11669:SF8">
    <property type="entry name" value="DNA POLYMERASE III SUBUNIT DELTA"/>
    <property type="match status" value="1"/>
</dbReference>
<evidence type="ECO:0000256" key="1">
    <source>
        <dbReference type="ARBA" id="ARBA00012417"/>
    </source>
</evidence>
<keyword evidence="5" id="KW-0235">DNA replication</keyword>
<proteinExistence type="predicted"/>
<dbReference type="GO" id="GO:0008408">
    <property type="term" value="F:3'-5' exonuclease activity"/>
    <property type="evidence" value="ECO:0007669"/>
    <property type="project" value="InterPro"/>
</dbReference>
<evidence type="ECO:0000256" key="7">
    <source>
        <dbReference type="ARBA" id="ARBA00049244"/>
    </source>
</evidence>
<dbReference type="InterPro" id="IPR015199">
    <property type="entry name" value="DNA_pol_III_delta_C"/>
</dbReference>